<proteinExistence type="predicted"/>
<evidence type="ECO:0000313" key="3">
    <source>
        <dbReference type="Proteomes" id="UP001341281"/>
    </source>
</evidence>
<feature type="compositionally biased region" description="Basic and acidic residues" evidence="1">
    <location>
        <begin position="59"/>
        <end position="76"/>
    </location>
</feature>
<gene>
    <name evidence="2" type="ORF">U9M48_042616</name>
</gene>
<name>A0AAQ3UVN8_PASNO</name>
<dbReference type="AlphaFoldDB" id="A0AAQ3UVN8"/>
<dbReference type="Proteomes" id="UP001341281">
    <property type="component" value="Chromosome 10"/>
</dbReference>
<feature type="non-terminal residue" evidence="2">
    <location>
        <position position="1"/>
    </location>
</feature>
<reference evidence="2 3" key="1">
    <citation type="submission" date="2024-02" db="EMBL/GenBank/DDBJ databases">
        <title>High-quality chromosome-scale genome assembly of Pensacola bahiagrass (Paspalum notatum Flugge var. saurae).</title>
        <authorList>
            <person name="Vega J.M."/>
            <person name="Podio M."/>
            <person name="Orjuela J."/>
            <person name="Siena L.A."/>
            <person name="Pessino S.C."/>
            <person name="Combes M.C."/>
            <person name="Mariac C."/>
            <person name="Albertini E."/>
            <person name="Pupilli F."/>
            <person name="Ortiz J.P.A."/>
            <person name="Leblanc O."/>
        </authorList>
    </citation>
    <scope>NUCLEOTIDE SEQUENCE [LARGE SCALE GENOMIC DNA]</scope>
    <source>
        <strain evidence="2">R1</strain>
        <tissue evidence="2">Leaf</tissue>
    </source>
</reference>
<evidence type="ECO:0000256" key="1">
    <source>
        <dbReference type="SAM" id="MobiDB-lite"/>
    </source>
</evidence>
<protein>
    <submittedName>
        <fullName evidence="2">Uncharacterized protein</fullName>
    </submittedName>
</protein>
<sequence length="179" mass="20050">LFFLPKPPCSPFLCAWPERHPRPPTLCGWTRASAFSALLARSSAPLSPRQHARNPGEQTRIEPHTESNSRHQETSIRVESLPSAFCHFLDAKTRSLRPFIEHRAAVRLASSPTHLRRVSASLEYLDVDPPVEFEEQPPEASEQQQGIFEEVVGEGVDKALIKGEIEGLKCTESGLSFWL</sequence>
<feature type="region of interest" description="Disordered" evidence="1">
    <location>
        <begin position="43"/>
        <end position="76"/>
    </location>
</feature>
<evidence type="ECO:0000313" key="2">
    <source>
        <dbReference type="EMBL" id="WVZ97052.1"/>
    </source>
</evidence>
<keyword evidence="3" id="KW-1185">Reference proteome</keyword>
<dbReference type="EMBL" id="CP144754">
    <property type="protein sequence ID" value="WVZ97052.1"/>
    <property type="molecule type" value="Genomic_DNA"/>
</dbReference>
<organism evidence="2 3">
    <name type="scientific">Paspalum notatum var. saurae</name>
    <dbReference type="NCBI Taxonomy" id="547442"/>
    <lineage>
        <taxon>Eukaryota</taxon>
        <taxon>Viridiplantae</taxon>
        <taxon>Streptophyta</taxon>
        <taxon>Embryophyta</taxon>
        <taxon>Tracheophyta</taxon>
        <taxon>Spermatophyta</taxon>
        <taxon>Magnoliopsida</taxon>
        <taxon>Liliopsida</taxon>
        <taxon>Poales</taxon>
        <taxon>Poaceae</taxon>
        <taxon>PACMAD clade</taxon>
        <taxon>Panicoideae</taxon>
        <taxon>Andropogonodae</taxon>
        <taxon>Paspaleae</taxon>
        <taxon>Paspalinae</taxon>
        <taxon>Paspalum</taxon>
    </lineage>
</organism>
<accession>A0AAQ3UVN8</accession>